<protein>
    <submittedName>
        <fullName evidence="2">Uncharacterized protein</fullName>
    </submittedName>
</protein>
<organism evidence="2">
    <name type="scientific">bioreactor metagenome</name>
    <dbReference type="NCBI Taxonomy" id="1076179"/>
    <lineage>
        <taxon>unclassified sequences</taxon>
        <taxon>metagenomes</taxon>
        <taxon>ecological metagenomes</taxon>
    </lineage>
</organism>
<gene>
    <name evidence="2" type="ORF">SDC9_205334</name>
</gene>
<sequence>MSLKLLEAAKAATRVQAQRQEPENEKYHMRGWLVRLGFGGKEAKGMRELFQKHLKGNSAFLMEADADKHRAKYAAIRRSQKDSESSEVSDEEG</sequence>
<dbReference type="EMBL" id="VSSQ01129424">
    <property type="protein sequence ID" value="MPN57640.1"/>
    <property type="molecule type" value="Genomic_DNA"/>
</dbReference>
<proteinExistence type="predicted"/>
<comment type="caution">
    <text evidence="2">The sequence shown here is derived from an EMBL/GenBank/DDBJ whole genome shotgun (WGS) entry which is preliminary data.</text>
</comment>
<feature type="region of interest" description="Disordered" evidence="1">
    <location>
        <begin position="73"/>
        <end position="93"/>
    </location>
</feature>
<evidence type="ECO:0000256" key="1">
    <source>
        <dbReference type="SAM" id="MobiDB-lite"/>
    </source>
</evidence>
<accession>A0A645J3D7</accession>
<reference evidence="2" key="1">
    <citation type="submission" date="2019-08" db="EMBL/GenBank/DDBJ databases">
        <authorList>
            <person name="Kucharzyk K."/>
            <person name="Murdoch R.W."/>
            <person name="Higgins S."/>
            <person name="Loffler F."/>
        </authorList>
    </citation>
    <scope>NUCLEOTIDE SEQUENCE</scope>
</reference>
<dbReference type="AlphaFoldDB" id="A0A645J3D7"/>
<name>A0A645J3D7_9ZZZZ</name>
<evidence type="ECO:0000313" key="2">
    <source>
        <dbReference type="EMBL" id="MPN57640.1"/>
    </source>
</evidence>